<organism evidence="2 3">
    <name type="scientific">Perkinsus olseni</name>
    <name type="common">Perkinsus atlanticus</name>
    <dbReference type="NCBI Taxonomy" id="32597"/>
    <lineage>
        <taxon>Eukaryota</taxon>
        <taxon>Sar</taxon>
        <taxon>Alveolata</taxon>
        <taxon>Perkinsozoa</taxon>
        <taxon>Perkinsea</taxon>
        <taxon>Perkinsida</taxon>
        <taxon>Perkinsidae</taxon>
        <taxon>Perkinsus</taxon>
    </lineage>
</organism>
<comment type="caution">
    <text evidence="2">The sequence shown here is derived from an EMBL/GenBank/DDBJ whole genome shotgun (WGS) entry which is preliminary data.</text>
</comment>
<evidence type="ECO:0000313" key="2">
    <source>
        <dbReference type="EMBL" id="KAF4706012.1"/>
    </source>
</evidence>
<feature type="non-terminal residue" evidence="2">
    <location>
        <position position="207"/>
    </location>
</feature>
<dbReference type="EMBL" id="JABANO010033907">
    <property type="protein sequence ID" value="KAF4706012.1"/>
    <property type="molecule type" value="Genomic_DNA"/>
</dbReference>
<reference evidence="2 3" key="1">
    <citation type="submission" date="2020-04" db="EMBL/GenBank/DDBJ databases">
        <title>Perkinsus olseni comparative genomics.</title>
        <authorList>
            <person name="Bogema D.R."/>
        </authorList>
    </citation>
    <scope>NUCLEOTIDE SEQUENCE [LARGE SCALE GENOMIC DNA]</scope>
    <source>
        <strain evidence="2 3">ATCC PRA-207</strain>
    </source>
</reference>
<feature type="region of interest" description="Disordered" evidence="1">
    <location>
        <begin position="131"/>
        <end position="161"/>
    </location>
</feature>
<gene>
    <name evidence="2" type="ORF">FOZ63_018607</name>
</gene>
<accession>A0A7J6QCQ2</accession>
<sequence>PYRVYWLQSLPGAKTKITTATYLSTTTTTSAANAGRKAAASSLQLPSFLLAEELRKAPEIFADLKVFLSDESAMSQVIQDLEFRIWQDVHREITPLLTGVLVRASPAYRSMIASFPGLRARVPSSLPIINATRRRPQQEEEGGDRIEHDDDDENPLSFMPSSLSQAITDDGILEACSAASVFLSNEFEDWTLTSTTTRSATTTTTSS</sequence>
<dbReference type="AlphaFoldDB" id="A0A7J6QCQ2"/>
<dbReference type="Proteomes" id="UP000553632">
    <property type="component" value="Unassembled WGS sequence"/>
</dbReference>
<name>A0A7J6QCQ2_PEROL</name>
<protein>
    <submittedName>
        <fullName evidence="2">Uncharacterized protein</fullName>
    </submittedName>
</protein>
<evidence type="ECO:0000313" key="3">
    <source>
        <dbReference type="Proteomes" id="UP000553632"/>
    </source>
</evidence>
<proteinExistence type="predicted"/>
<keyword evidence="3" id="KW-1185">Reference proteome</keyword>
<evidence type="ECO:0000256" key="1">
    <source>
        <dbReference type="SAM" id="MobiDB-lite"/>
    </source>
</evidence>
<feature type="non-terminal residue" evidence="2">
    <location>
        <position position="1"/>
    </location>
</feature>